<comment type="similarity">
    <text evidence="1">Belongs to the SAPS family.</text>
</comment>
<organism evidence="4">
    <name type="scientific">Trichuris suis</name>
    <name type="common">pig whipworm</name>
    <dbReference type="NCBI Taxonomy" id="68888"/>
    <lineage>
        <taxon>Eukaryota</taxon>
        <taxon>Metazoa</taxon>
        <taxon>Ecdysozoa</taxon>
        <taxon>Nematoda</taxon>
        <taxon>Enoplea</taxon>
        <taxon>Dorylaimia</taxon>
        <taxon>Trichinellida</taxon>
        <taxon>Trichuridae</taxon>
        <taxon>Trichuris</taxon>
    </lineage>
</organism>
<evidence type="ECO:0000256" key="2">
    <source>
        <dbReference type="ARBA" id="ARBA00023306"/>
    </source>
</evidence>
<dbReference type="AlphaFoldDB" id="A0A085NJH4"/>
<sequence>MMFSFLKGFTMFWTQLKTEEANITDLMKQKEVSILEVLDHPSTAQEARFMPEDLFAFFNSKERISELLRIALTEQPADRKERSETAMLILKSSNGKFLPLLLSDPDNVNFLYEFLDADKPIDWYLMSMFGALISAGLENCPIEVLTMMISRKEMFCLLKNRISYPVVAKVIAEVIVLCSTNQGILVALGRTCLEDLLVVQQLPELLYIPDAQFALLFEQICLKWCDYLVLNDDLPDSPPVHTILSAAFIDKLYAIMFRPGTSKGGDFPYESETVFVEACGALCSIIKMAVALRDFRLGKRALRDGNEPTGDIIDNDCDALGAIVRKAEPFFSLLERAHSINRNGDLVRGAPPFHDAYFATMCLFFQLALSSAREIDEPFAKRMFKIITELYNRYSMNCYALELASSTLMHLSCSGDGDTSRDELTPFIGLLLLDGEIFKFILQVRDESFEYKKEHGRLPASYDHIMPVASKVDEVLKEGIGSIFQLPDNDYADAWNAFVEADLIPYQKRNASLVKRAAPAVPKLSSDSKPVLDVVAEEQLAQKRSEFIMQLMNKRIPEVYGVSVESIVEDNDTENKFKAPPVTKTFVDREDFIRSLNGAVLDDADVSVSVTPHSGRLTPRKKSKLVKSPSPSGVAEAGEISAGTIEVANFNVHFAGMREKGDHDDKIRSTPTIRKTNVANQGGSAEAPDPFVCPVISEHIITLIANALHSVLQHIPIFLAHDSHNAYFWVIEFKKRVVLDLC</sequence>
<dbReference type="EMBL" id="KL367494">
    <property type="protein sequence ID" value="KFD69620.1"/>
    <property type="molecule type" value="Genomic_DNA"/>
</dbReference>
<dbReference type="GO" id="GO:0019888">
    <property type="term" value="F:protein phosphatase regulator activity"/>
    <property type="evidence" value="ECO:0007669"/>
    <property type="project" value="TreeGrafter"/>
</dbReference>
<accession>A0A085NJH4</accession>
<dbReference type="GO" id="GO:0019903">
    <property type="term" value="F:protein phosphatase binding"/>
    <property type="evidence" value="ECO:0007669"/>
    <property type="project" value="InterPro"/>
</dbReference>
<feature type="region of interest" description="Disordered" evidence="3">
    <location>
        <begin position="613"/>
        <end position="633"/>
    </location>
</feature>
<evidence type="ECO:0000256" key="1">
    <source>
        <dbReference type="ARBA" id="ARBA00006180"/>
    </source>
</evidence>
<dbReference type="PANTHER" id="PTHR12634:SF8">
    <property type="entry name" value="FIERY MOUNTAIN, ISOFORM D"/>
    <property type="match status" value="1"/>
</dbReference>
<evidence type="ECO:0000256" key="3">
    <source>
        <dbReference type="SAM" id="MobiDB-lite"/>
    </source>
</evidence>
<evidence type="ECO:0000313" key="4">
    <source>
        <dbReference type="EMBL" id="KFD69620.1"/>
    </source>
</evidence>
<dbReference type="Proteomes" id="UP000030758">
    <property type="component" value="Unassembled WGS sequence"/>
</dbReference>
<proteinExistence type="inferred from homology"/>
<name>A0A085NJH4_9BILA</name>
<keyword evidence="2" id="KW-0131">Cell cycle</keyword>
<dbReference type="PANTHER" id="PTHR12634">
    <property type="entry name" value="SIT4 YEAST -ASSOCIATING PROTEIN-RELATED"/>
    <property type="match status" value="1"/>
</dbReference>
<dbReference type="InterPro" id="IPR007587">
    <property type="entry name" value="SAPS"/>
</dbReference>
<gene>
    <name evidence="4" type="ORF">M514_01984</name>
</gene>
<reference evidence="4" key="1">
    <citation type="journal article" date="2014" name="Nat. Genet.">
        <title>Genome and transcriptome of the porcine whipworm Trichuris suis.</title>
        <authorList>
            <person name="Jex A.R."/>
            <person name="Nejsum P."/>
            <person name="Schwarz E.M."/>
            <person name="Hu L."/>
            <person name="Young N.D."/>
            <person name="Hall R.S."/>
            <person name="Korhonen P.K."/>
            <person name="Liao S."/>
            <person name="Thamsborg S."/>
            <person name="Xia J."/>
            <person name="Xu P."/>
            <person name="Wang S."/>
            <person name="Scheerlinck J.P."/>
            <person name="Hofmann A."/>
            <person name="Sternberg P.W."/>
            <person name="Wang J."/>
            <person name="Gasser R.B."/>
        </authorList>
    </citation>
    <scope>NUCLEOTIDE SEQUENCE [LARGE SCALE GENOMIC DNA]</scope>
    <source>
        <strain evidence="4">DCEP-RM93F</strain>
    </source>
</reference>
<protein>
    <submittedName>
        <fullName evidence="4">Uncharacterized protein</fullName>
    </submittedName>
</protein>